<feature type="compositionally biased region" description="Acidic residues" evidence="1">
    <location>
        <begin position="54"/>
        <end position="71"/>
    </location>
</feature>
<dbReference type="Proteomes" id="UP001307849">
    <property type="component" value="Unassembled WGS sequence"/>
</dbReference>
<organism evidence="2 3">
    <name type="scientific">Arthrobotrys conoides</name>
    <dbReference type="NCBI Taxonomy" id="74498"/>
    <lineage>
        <taxon>Eukaryota</taxon>
        <taxon>Fungi</taxon>
        <taxon>Dikarya</taxon>
        <taxon>Ascomycota</taxon>
        <taxon>Pezizomycotina</taxon>
        <taxon>Orbiliomycetes</taxon>
        <taxon>Orbiliales</taxon>
        <taxon>Orbiliaceae</taxon>
        <taxon>Arthrobotrys</taxon>
    </lineage>
</organism>
<evidence type="ECO:0000313" key="3">
    <source>
        <dbReference type="Proteomes" id="UP001307849"/>
    </source>
</evidence>
<feature type="compositionally biased region" description="Pro residues" evidence="1">
    <location>
        <begin position="77"/>
        <end position="101"/>
    </location>
</feature>
<name>A0AAN8RTL7_9PEZI</name>
<evidence type="ECO:0000256" key="1">
    <source>
        <dbReference type="SAM" id="MobiDB-lite"/>
    </source>
</evidence>
<keyword evidence="3" id="KW-1185">Reference proteome</keyword>
<gene>
    <name evidence="2" type="ORF">TWF506_008054</name>
</gene>
<evidence type="ECO:0000313" key="2">
    <source>
        <dbReference type="EMBL" id="KAK6513617.1"/>
    </source>
</evidence>
<dbReference type="EMBL" id="JAVHJM010000005">
    <property type="protein sequence ID" value="KAK6513617.1"/>
    <property type="molecule type" value="Genomic_DNA"/>
</dbReference>
<feature type="region of interest" description="Disordered" evidence="1">
    <location>
        <begin position="48"/>
        <end position="101"/>
    </location>
</feature>
<comment type="caution">
    <text evidence="2">The sequence shown here is derived from an EMBL/GenBank/DDBJ whole genome shotgun (WGS) entry which is preliminary data.</text>
</comment>
<accession>A0AAN8RTL7</accession>
<sequence length="101" mass="10935">MPPEEYTHETFIFWFPICGGIPSPPTTGRVFPLTEEEEAEFAEVIENAHSGSETEVEDEGPSETEVVDSAEVEVPGRPRPPPTQPSANPNPPATPPNTPNP</sequence>
<proteinExistence type="predicted"/>
<reference evidence="2 3" key="1">
    <citation type="submission" date="2019-10" db="EMBL/GenBank/DDBJ databases">
        <authorList>
            <person name="Palmer J.M."/>
        </authorList>
    </citation>
    <scope>NUCLEOTIDE SEQUENCE [LARGE SCALE GENOMIC DNA]</scope>
    <source>
        <strain evidence="2 3">TWF506</strain>
    </source>
</reference>
<protein>
    <submittedName>
        <fullName evidence="2">Uncharacterized protein</fullName>
    </submittedName>
</protein>
<dbReference type="AlphaFoldDB" id="A0AAN8RTL7"/>